<evidence type="ECO:0000256" key="12">
    <source>
        <dbReference type="SAM" id="MobiDB-lite"/>
    </source>
</evidence>
<dbReference type="PANTHER" id="PTHR21738">
    <property type="entry name" value="RIBOSOMAL RNA PROCESSING PROTEIN 36 HOMOLOG"/>
    <property type="match status" value="1"/>
</dbReference>
<protein>
    <recommendedName>
        <fullName evidence="10">rRNA biogenesis protein RRP36</fullName>
    </recommendedName>
</protein>
<keyword evidence="6 11" id="KW-0175">Coiled coil</keyword>
<evidence type="ECO:0000256" key="3">
    <source>
        <dbReference type="ARBA" id="ARBA00011167"/>
    </source>
</evidence>
<sequence length="315" mass="36079">MERTAAAKRKAPLSSLQRRVRARRDEPEDIPSEPSDQSQGGESSGDEDSEEQSDDDEEDAESDSSSEEEEDEVEDPSTAASQISFGALAKAQASLPKIRRGKGRKGQKEEDSDSEEEDTSKRHKDPRSESKSKPSLPHRTNKHAPTEQSSKRQVTRRREVVSSNKPVARDPRFSAAVQGRPIDEERLRRAYGFLDEYRDSEMAQLREAAKKTKDAAAKEELKRALASMEGKKKAQQAREAERKLLEEHRRREKELVKQGKKPFYLKRSEQKKKLLVDRFASLKGKQVDRVIERRRKKLASKERRDMPMARREARS</sequence>
<feature type="compositionally biased region" description="Basic and acidic residues" evidence="12">
    <location>
        <begin position="299"/>
        <end position="315"/>
    </location>
</feature>
<dbReference type="GO" id="GO:0000462">
    <property type="term" value="P:maturation of SSU-rRNA from tricistronic rRNA transcript (SSU-rRNA, 5.8S rRNA, LSU-rRNA)"/>
    <property type="evidence" value="ECO:0007669"/>
    <property type="project" value="TreeGrafter"/>
</dbReference>
<feature type="coiled-coil region" evidence="11">
    <location>
        <begin position="202"/>
        <end position="258"/>
    </location>
</feature>
<evidence type="ECO:0000256" key="11">
    <source>
        <dbReference type="SAM" id="Coils"/>
    </source>
</evidence>
<feature type="region of interest" description="Disordered" evidence="12">
    <location>
        <begin position="1"/>
        <end position="182"/>
    </location>
</feature>
<dbReference type="GO" id="GO:0030686">
    <property type="term" value="C:90S preribosome"/>
    <property type="evidence" value="ECO:0007669"/>
    <property type="project" value="TreeGrafter"/>
</dbReference>
<comment type="subcellular location">
    <subcellularLocation>
        <location evidence="1 10">Nucleus</location>
        <location evidence="1 10">Nucleolus</location>
    </subcellularLocation>
</comment>
<name>A0AAX6MIF6_9PEZI</name>
<keyword evidence="8 10" id="KW-0687">Ribonucleoprotein</keyword>
<gene>
    <name evidence="13" type="ORF">Daesc_006476</name>
</gene>
<dbReference type="EMBL" id="JBANMG010000006">
    <property type="protein sequence ID" value="KAK6951951.1"/>
    <property type="molecule type" value="Genomic_DNA"/>
</dbReference>
<keyword evidence="7 10" id="KW-0539">Nucleus</keyword>
<evidence type="ECO:0000256" key="6">
    <source>
        <dbReference type="ARBA" id="ARBA00023054"/>
    </source>
</evidence>
<accession>A0AAX6MIF6</accession>
<feature type="compositionally biased region" description="Low complexity" evidence="12">
    <location>
        <begin position="32"/>
        <end position="41"/>
    </location>
</feature>
<evidence type="ECO:0000313" key="14">
    <source>
        <dbReference type="Proteomes" id="UP001369815"/>
    </source>
</evidence>
<feature type="region of interest" description="Disordered" evidence="12">
    <location>
        <begin position="292"/>
        <end position="315"/>
    </location>
</feature>
<evidence type="ECO:0000256" key="4">
    <source>
        <dbReference type="ARBA" id="ARBA00022517"/>
    </source>
</evidence>
<keyword evidence="5 10" id="KW-0698">rRNA processing</keyword>
<organism evidence="13 14">
    <name type="scientific">Daldinia eschscholtzii</name>
    <dbReference type="NCBI Taxonomy" id="292717"/>
    <lineage>
        <taxon>Eukaryota</taxon>
        <taxon>Fungi</taxon>
        <taxon>Dikarya</taxon>
        <taxon>Ascomycota</taxon>
        <taxon>Pezizomycotina</taxon>
        <taxon>Sordariomycetes</taxon>
        <taxon>Xylariomycetidae</taxon>
        <taxon>Xylariales</taxon>
        <taxon>Hypoxylaceae</taxon>
        <taxon>Daldinia</taxon>
    </lineage>
</organism>
<comment type="similarity">
    <text evidence="2 10">Belongs to the RRP36 family.</text>
</comment>
<comment type="caution">
    <text evidence="13">The sequence shown here is derived from an EMBL/GenBank/DDBJ whole genome shotgun (WGS) entry which is preliminary data.</text>
</comment>
<evidence type="ECO:0000256" key="10">
    <source>
        <dbReference type="RuleBase" id="RU368027"/>
    </source>
</evidence>
<evidence type="ECO:0000256" key="5">
    <source>
        <dbReference type="ARBA" id="ARBA00022552"/>
    </source>
</evidence>
<evidence type="ECO:0000256" key="9">
    <source>
        <dbReference type="ARBA" id="ARBA00025053"/>
    </source>
</evidence>
<comment type="subunit">
    <text evidence="3 10">Associates with 90S and pre-40S pre-ribosomal particles.</text>
</comment>
<dbReference type="Proteomes" id="UP001369815">
    <property type="component" value="Unassembled WGS sequence"/>
</dbReference>
<evidence type="ECO:0000256" key="7">
    <source>
        <dbReference type="ARBA" id="ARBA00023242"/>
    </source>
</evidence>
<feature type="compositionally biased region" description="Basic residues" evidence="12">
    <location>
        <begin position="1"/>
        <end position="11"/>
    </location>
</feature>
<evidence type="ECO:0000313" key="13">
    <source>
        <dbReference type="EMBL" id="KAK6951951.1"/>
    </source>
</evidence>
<keyword evidence="4 10" id="KW-0690">Ribosome biogenesis</keyword>
<dbReference type="InterPro" id="IPR009292">
    <property type="entry name" value="RRP36"/>
</dbReference>
<evidence type="ECO:0000256" key="1">
    <source>
        <dbReference type="ARBA" id="ARBA00004604"/>
    </source>
</evidence>
<keyword evidence="14" id="KW-1185">Reference proteome</keyword>
<feature type="compositionally biased region" description="Acidic residues" evidence="12">
    <location>
        <begin position="44"/>
        <end position="75"/>
    </location>
</feature>
<proteinExistence type="inferred from homology"/>
<dbReference type="Pfam" id="PF06102">
    <property type="entry name" value="RRP36"/>
    <property type="match status" value="1"/>
</dbReference>
<dbReference type="AlphaFoldDB" id="A0AAX6MIF6"/>
<reference evidence="13 14" key="1">
    <citation type="journal article" date="2024" name="Front Chem Biol">
        <title>Unveiling the potential of Daldinia eschscholtzii MFLUCC 19-0629 through bioactivity and bioinformatics studies for enhanced sustainable agriculture production.</title>
        <authorList>
            <person name="Brooks S."/>
            <person name="Weaver J.A."/>
            <person name="Klomchit A."/>
            <person name="Alharthi S.A."/>
            <person name="Onlamun T."/>
            <person name="Nurani R."/>
            <person name="Vong T.K."/>
            <person name="Alberti F."/>
            <person name="Greco C."/>
        </authorList>
    </citation>
    <scope>NUCLEOTIDE SEQUENCE [LARGE SCALE GENOMIC DNA]</scope>
    <source>
        <strain evidence="13">MFLUCC 19-0629</strain>
    </source>
</reference>
<evidence type="ECO:0000256" key="8">
    <source>
        <dbReference type="ARBA" id="ARBA00023274"/>
    </source>
</evidence>
<dbReference type="GO" id="GO:0005730">
    <property type="term" value="C:nucleolus"/>
    <property type="evidence" value="ECO:0007669"/>
    <property type="project" value="UniProtKB-SubCell"/>
</dbReference>
<evidence type="ECO:0000256" key="2">
    <source>
        <dbReference type="ARBA" id="ARBA00009418"/>
    </source>
</evidence>
<dbReference type="PANTHER" id="PTHR21738:SF0">
    <property type="entry name" value="RIBOSOMAL RNA PROCESSING PROTEIN 36 HOMOLOG"/>
    <property type="match status" value="1"/>
</dbReference>
<comment type="function">
    <text evidence="9 10">Component of the 90S pre-ribosome involved in the maturation of rRNAs. Required for early cleavages of the pre-RNAs in the 40S ribosomal subunit maturation pathway.</text>
</comment>